<dbReference type="GO" id="GO:0031965">
    <property type="term" value="C:nuclear membrane"/>
    <property type="evidence" value="ECO:0007669"/>
    <property type="project" value="TreeGrafter"/>
</dbReference>
<evidence type="ECO:0000256" key="5">
    <source>
        <dbReference type="ARBA" id="ARBA00022490"/>
    </source>
</evidence>
<reference evidence="11 12" key="1">
    <citation type="journal article" date="2020" name="Microbiol. Resour. Announc.">
        <title>Draft Genome Sequence of a Cladosporium Species Isolated from the Mesophotic Ascidian Didemnum maculosum.</title>
        <authorList>
            <person name="Gioti A."/>
            <person name="Siaperas R."/>
            <person name="Nikolaivits E."/>
            <person name="Le Goff G."/>
            <person name="Ouazzani J."/>
            <person name="Kotoulas G."/>
            <person name="Topakas E."/>
        </authorList>
    </citation>
    <scope>NUCLEOTIDE SEQUENCE [LARGE SCALE GENOMIC DNA]</scope>
    <source>
        <strain evidence="11 12">TM138-S3</strain>
    </source>
</reference>
<keyword evidence="7 9" id="KW-0539">Nucleus</keyword>
<dbReference type="FunFam" id="1.20.58.1590:FF:000001">
    <property type="entry name" value="Tethering factor for nuclear proteasome STS1"/>
    <property type="match status" value="1"/>
</dbReference>
<keyword evidence="4 9" id="KW-0813">Transport</keyword>
<evidence type="ECO:0000313" key="11">
    <source>
        <dbReference type="EMBL" id="KAL1584542.1"/>
    </source>
</evidence>
<comment type="similarity">
    <text evidence="1 9">Belongs to the cut8/STS1 family.</text>
</comment>
<keyword evidence="12" id="KW-1185">Reference proteome</keyword>
<evidence type="ECO:0000256" key="2">
    <source>
        <dbReference type="ARBA" id="ARBA00011464"/>
    </source>
</evidence>
<evidence type="ECO:0000256" key="7">
    <source>
        <dbReference type="ARBA" id="ARBA00023242"/>
    </source>
</evidence>
<evidence type="ECO:0000256" key="9">
    <source>
        <dbReference type="RuleBase" id="RU368013"/>
    </source>
</evidence>
<dbReference type="Pfam" id="PF08559">
    <property type="entry name" value="Cut8"/>
    <property type="match status" value="1"/>
</dbReference>
<dbReference type="AlphaFoldDB" id="A0AB34KLI8"/>
<dbReference type="GO" id="GO:0070628">
    <property type="term" value="F:proteasome binding"/>
    <property type="evidence" value="ECO:0007669"/>
    <property type="project" value="TreeGrafter"/>
</dbReference>
<dbReference type="PANTHER" id="PTHR28032">
    <property type="entry name" value="FI02826P"/>
    <property type="match status" value="1"/>
</dbReference>
<evidence type="ECO:0000256" key="6">
    <source>
        <dbReference type="ARBA" id="ARBA00022927"/>
    </source>
</evidence>
<evidence type="ECO:0000256" key="10">
    <source>
        <dbReference type="SAM" id="MobiDB-lite"/>
    </source>
</evidence>
<dbReference type="PANTHER" id="PTHR28032:SF1">
    <property type="entry name" value="FI02826P"/>
    <property type="match status" value="1"/>
</dbReference>
<proteinExistence type="inferred from homology"/>
<dbReference type="GO" id="GO:0005737">
    <property type="term" value="C:cytoplasm"/>
    <property type="evidence" value="ECO:0007669"/>
    <property type="project" value="UniProtKB-SubCell"/>
</dbReference>
<comment type="function">
    <text evidence="8 9">Involved in ubiquitin-mediated protein degradation. Regulatory factor in the ubiquitin/proteasome pathway that controls the turnover of proteasome substrates. Targets proteasomes to the nucleus and facilitates the degradation of nuclear proteins.</text>
</comment>
<dbReference type="InterPro" id="IPR038422">
    <property type="entry name" value="Cut8/Sts1_sf"/>
</dbReference>
<dbReference type="EMBL" id="JAAQHG020000025">
    <property type="protein sequence ID" value="KAL1584542.1"/>
    <property type="molecule type" value="Genomic_DNA"/>
</dbReference>
<comment type="subunit">
    <text evidence="2 9">Binds the proteasome.</text>
</comment>
<dbReference type="Proteomes" id="UP000803884">
    <property type="component" value="Unassembled WGS sequence"/>
</dbReference>
<accession>A0AB34KLI8</accession>
<dbReference type="InterPro" id="IPR013868">
    <property type="entry name" value="Cut8/Sts1_fam"/>
</dbReference>
<name>A0AB34KLI8_9PEZI</name>
<dbReference type="Gene3D" id="1.20.58.1590">
    <property type="entry name" value="Tethering factor for nuclear proteasome Cut8/Sts1"/>
    <property type="match status" value="1"/>
</dbReference>
<evidence type="ECO:0000256" key="8">
    <source>
        <dbReference type="ARBA" id="ARBA00025651"/>
    </source>
</evidence>
<keyword evidence="5 9" id="KW-0963">Cytoplasm</keyword>
<keyword evidence="6 9" id="KW-0653">Protein transport</keyword>
<protein>
    <recommendedName>
        <fullName evidence="3 9">Tethering factor for nuclear proteasome STS1</fullName>
    </recommendedName>
</protein>
<dbReference type="GeneID" id="96008430"/>
<feature type="compositionally biased region" description="Polar residues" evidence="10">
    <location>
        <begin position="55"/>
        <end position="64"/>
    </location>
</feature>
<gene>
    <name evidence="11" type="ORF">WHR41_06987</name>
</gene>
<dbReference type="GO" id="GO:0071630">
    <property type="term" value="P:nuclear protein quality control by the ubiquitin-proteasome system"/>
    <property type="evidence" value="ECO:0007669"/>
    <property type="project" value="UniProtKB-UniRule"/>
</dbReference>
<dbReference type="GO" id="GO:0031144">
    <property type="term" value="P:proteasome localization"/>
    <property type="evidence" value="ECO:0007669"/>
    <property type="project" value="UniProtKB-UniRule"/>
</dbReference>
<feature type="region of interest" description="Disordered" evidence="10">
    <location>
        <begin position="1"/>
        <end position="88"/>
    </location>
</feature>
<comment type="subcellular location">
    <subcellularLocation>
        <location evidence="9">Cytoplasm</location>
    </subcellularLocation>
    <subcellularLocation>
        <location evidence="9">Nucleus</location>
    </subcellularLocation>
</comment>
<evidence type="ECO:0000313" key="12">
    <source>
        <dbReference type="Proteomes" id="UP000803884"/>
    </source>
</evidence>
<comment type="caution">
    <text evidence="11">The sequence shown here is derived from an EMBL/GenBank/DDBJ whole genome shotgun (WGS) entry which is preliminary data.</text>
</comment>
<evidence type="ECO:0000256" key="4">
    <source>
        <dbReference type="ARBA" id="ARBA00022448"/>
    </source>
</evidence>
<organism evidence="11 12">
    <name type="scientific">Cladosporium halotolerans</name>
    <dbReference type="NCBI Taxonomy" id="1052096"/>
    <lineage>
        <taxon>Eukaryota</taxon>
        <taxon>Fungi</taxon>
        <taxon>Dikarya</taxon>
        <taxon>Ascomycota</taxon>
        <taxon>Pezizomycotina</taxon>
        <taxon>Dothideomycetes</taxon>
        <taxon>Dothideomycetidae</taxon>
        <taxon>Cladosporiales</taxon>
        <taxon>Cladosporiaceae</taxon>
        <taxon>Cladosporium</taxon>
    </lineage>
</organism>
<evidence type="ECO:0000256" key="1">
    <source>
        <dbReference type="ARBA" id="ARBA00006199"/>
    </source>
</evidence>
<sequence length="320" mass="35836">MSTVIPNNPLAAPHLFQDPRLSPARSDGLQQHNMSGRKRKADEELDNDRSHDRMSTSPTASPSMQHRALPAQRTIKRTRTHTSAGRPLPLGRLLQTLSADELRNLVQNICNERSDIRDTIVTKAPRPSVESTLSVLSKYEHDFRESFPLGNRPTSDYAYNRVRQSLLQLIEALRDYTPYYLPPQETQTGLSLSYLDAVTNIIHRLPDWDTYQHQRHKNDAYDEIGRAWALVIREAAKTAGGFRLQLGNWDQKLMEHNNKSGGRITEAVNELQGAMGYTQTGAADPGPSQPSAMDQRAAIRQQLLSGTYGAPELGVGPGHW</sequence>
<evidence type="ECO:0000256" key="3">
    <source>
        <dbReference type="ARBA" id="ARBA00016204"/>
    </source>
</evidence>
<dbReference type="GO" id="GO:0015031">
    <property type="term" value="P:protein transport"/>
    <property type="evidence" value="ECO:0007669"/>
    <property type="project" value="UniProtKB-UniRule"/>
</dbReference>
<dbReference type="RefSeq" id="XP_069227648.1">
    <property type="nucleotide sequence ID" value="XM_069375592.1"/>
</dbReference>